<evidence type="ECO:0000313" key="2">
    <source>
        <dbReference type="EMBL" id="MDO9711994.1"/>
    </source>
</evidence>
<comment type="caution">
    <text evidence="2">The sequence shown here is derived from an EMBL/GenBank/DDBJ whole genome shotgun (WGS) entry which is preliminary data.</text>
</comment>
<reference evidence="2 3" key="1">
    <citation type="submission" date="2023-08" db="EMBL/GenBank/DDBJ databases">
        <title>The draft genome sequence of Paracraurococcus sp. LOR1-02.</title>
        <authorList>
            <person name="Kingkaew E."/>
            <person name="Tanasupawat S."/>
        </authorList>
    </citation>
    <scope>NUCLEOTIDE SEQUENCE [LARGE SCALE GENOMIC DNA]</scope>
    <source>
        <strain evidence="2 3">LOR1-02</strain>
    </source>
</reference>
<dbReference type="EMBL" id="JAUTWS010000038">
    <property type="protein sequence ID" value="MDO9711994.1"/>
    <property type="molecule type" value="Genomic_DNA"/>
</dbReference>
<organism evidence="2 3">
    <name type="scientific">Paracraurococcus lichenis</name>
    <dbReference type="NCBI Taxonomy" id="3064888"/>
    <lineage>
        <taxon>Bacteria</taxon>
        <taxon>Pseudomonadati</taxon>
        <taxon>Pseudomonadota</taxon>
        <taxon>Alphaproteobacteria</taxon>
        <taxon>Acetobacterales</taxon>
        <taxon>Roseomonadaceae</taxon>
        <taxon>Paracraurococcus</taxon>
    </lineage>
</organism>
<name>A0ABT9E741_9PROT</name>
<protein>
    <submittedName>
        <fullName evidence="2">Uncharacterized protein</fullName>
    </submittedName>
</protein>
<dbReference type="Proteomes" id="UP001243009">
    <property type="component" value="Unassembled WGS sequence"/>
</dbReference>
<dbReference type="RefSeq" id="WP_305106850.1">
    <property type="nucleotide sequence ID" value="NZ_JAUTWS010000038.1"/>
</dbReference>
<keyword evidence="3" id="KW-1185">Reference proteome</keyword>
<evidence type="ECO:0000313" key="3">
    <source>
        <dbReference type="Proteomes" id="UP001243009"/>
    </source>
</evidence>
<sequence length="178" mass="21009">MSDDQLTIEDQLRTQLEMWRCTANERAAACMRAVDVIENLQSAIRAASDDNDALRQRYNKLVDRHNEFVQQSWQEKAKLRAEVTSLIIFNDLSRVRDPWLEVEKFAHGDTMVAVKPFPSVADLQRLVDECVSQFGNGDWRYVYYDDEFRRDRRKWVCVFYFKNKRDAVLFKTSLNTGE</sequence>
<feature type="coiled-coil region" evidence="1">
    <location>
        <begin position="37"/>
        <end position="71"/>
    </location>
</feature>
<evidence type="ECO:0000256" key="1">
    <source>
        <dbReference type="SAM" id="Coils"/>
    </source>
</evidence>
<keyword evidence="1" id="KW-0175">Coiled coil</keyword>
<accession>A0ABT9E741</accession>
<gene>
    <name evidence="2" type="ORF">Q7A36_26865</name>
</gene>
<proteinExistence type="predicted"/>